<dbReference type="PROSITE" id="PS50800">
    <property type="entry name" value="SAP"/>
    <property type="match status" value="1"/>
</dbReference>
<feature type="domain" description="RRM" evidence="9">
    <location>
        <begin position="626"/>
        <end position="704"/>
    </location>
</feature>
<evidence type="ECO:0000313" key="11">
    <source>
        <dbReference type="EMBL" id="PVV04731.1"/>
    </source>
</evidence>
<dbReference type="InterPro" id="IPR006529">
    <property type="entry name" value="U2AF_lg"/>
</dbReference>
<dbReference type="InterPro" id="IPR003034">
    <property type="entry name" value="SAP_dom"/>
</dbReference>
<keyword evidence="12" id="KW-1185">Reference proteome</keyword>
<evidence type="ECO:0000256" key="7">
    <source>
        <dbReference type="PROSITE-ProRule" id="PRU00176"/>
    </source>
</evidence>
<feature type="compositionally biased region" description="Acidic residues" evidence="8">
    <location>
        <begin position="207"/>
        <end position="218"/>
    </location>
</feature>
<comment type="caution">
    <text evidence="11">The sequence shown here is derived from an EMBL/GenBank/DDBJ whole genome shotgun (WGS) entry which is preliminary data.</text>
</comment>
<feature type="domain" description="RRM" evidence="9">
    <location>
        <begin position="746"/>
        <end position="836"/>
    </location>
</feature>
<dbReference type="CDD" id="cd12232">
    <property type="entry name" value="RRM3_U2AF65"/>
    <property type="match status" value="1"/>
</dbReference>
<feature type="domain" description="RRM" evidence="9">
    <location>
        <begin position="506"/>
        <end position="588"/>
    </location>
</feature>
<dbReference type="STRING" id="133381.A0A2T9ZJH3"/>
<keyword evidence="2" id="KW-0507">mRNA processing</keyword>
<evidence type="ECO:0008006" key="13">
    <source>
        <dbReference type="Google" id="ProtNLM"/>
    </source>
</evidence>
<feature type="compositionally biased region" description="Basic and acidic residues" evidence="8">
    <location>
        <begin position="257"/>
        <end position="274"/>
    </location>
</feature>
<evidence type="ECO:0000256" key="3">
    <source>
        <dbReference type="ARBA" id="ARBA00022737"/>
    </source>
</evidence>
<dbReference type="EMBL" id="MBFS01000086">
    <property type="protein sequence ID" value="PVV04731.1"/>
    <property type="molecule type" value="Genomic_DNA"/>
</dbReference>
<keyword evidence="3" id="KW-0677">Repeat</keyword>
<feature type="compositionally biased region" description="Basic residues" evidence="8">
    <location>
        <begin position="387"/>
        <end position="398"/>
    </location>
</feature>
<feature type="compositionally biased region" description="Polar residues" evidence="8">
    <location>
        <begin position="286"/>
        <end position="301"/>
    </location>
</feature>
<accession>A0A2T9ZJH3</accession>
<dbReference type="FunFam" id="3.30.70.330:FF:000097">
    <property type="entry name" value="U2 snRNP auxiliary factor large subunit"/>
    <property type="match status" value="1"/>
</dbReference>
<evidence type="ECO:0000313" key="12">
    <source>
        <dbReference type="Proteomes" id="UP000245609"/>
    </source>
</evidence>
<dbReference type="InterPro" id="IPR000504">
    <property type="entry name" value="RRM_dom"/>
</dbReference>
<feature type="compositionally biased region" description="Basic and acidic residues" evidence="8">
    <location>
        <begin position="334"/>
        <end position="353"/>
    </location>
</feature>
<evidence type="ECO:0000259" key="9">
    <source>
        <dbReference type="PROSITE" id="PS50102"/>
    </source>
</evidence>
<feature type="compositionally biased region" description="Basic and acidic residues" evidence="8">
    <location>
        <begin position="59"/>
        <end position="72"/>
    </location>
</feature>
<keyword evidence="6" id="KW-0539">Nucleus</keyword>
<dbReference type="Gene3D" id="3.30.70.330">
    <property type="match status" value="3"/>
</dbReference>
<protein>
    <recommendedName>
        <fullName evidence="13">U2 snRNP auxiliary factor large subunit</fullName>
    </recommendedName>
</protein>
<dbReference type="Gene3D" id="1.10.720.30">
    <property type="entry name" value="SAP domain"/>
    <property type="match status" value="1"/>
</dbReference>
<feature type="region of interest" description="Disordered" evidence="8">
    <location>
        <begin position="203"/>
        <end position="421"/>
    </location>
</feature>
<dbReference type="InterPro" id="IPR003954">
    <property type="entry name" value="RRM_euk-type"/>
</dbReference>
<dbReference type="InterPro" id="IPR035979">
    <property type="entry name" value="RBD_domain_sf"/>
</dbReference>
<keyword evidence="4 7" id="KW-0694">RNA-binding</keyword>
<feature type="compositionally biased region" description="Basic and acidic residues" evidence="8">
    <location>
        <begin position="38"/>
        <end position="48"/>
    </location>
</feature>
<keyword evidence="5" id="KW-0508">mRNA splicing</keyword>
<evidence type="ECO:0000256" key="2">
    <source>
        <dbReference type="ARBA" id="ARBA00022664"/>
    </source>
</evidence>
<evidence type="ECO:0000256" key="4">
    <source>
        <dbReference type="ARBA" id="ARBA00022884"/>
    </source>
</evidence>
<organism evidence="11 12">
    <name type="scientific">Smittium megazygosporum</name>
    <dbReference type="NCBI Taxonomy" id="133381"/>
    <lineage>
        <taxon>Eukaryota</taxon>
        <taxon>Fungi</taxon>
        <taxon>Fungi incertae sedis</taxon>
        <taxon>Zoopagomycota</taxon>
        <taxon>Kickxellomycotina</taxon>
        <taxon>Harpellomycetes</taxon>
        <taxon>Harpellales</taxon>
        <taxon>Legeriomycetaceae</taxon>
        <taxon>Smittium</taxon>
    </lineage>
</organism>
<dbReference type="SUPFAM" id="SSF68906">
    <property type="entry name" value="SAP domain"/>
    <property type="match status" value="1"/>
</dbReference>
<evidence type="ECO:0000259" key="10">
    <source>
        <dbReference type="PROSITE" id="PS50800"/>
    </source>
</evidence>
<evidence type="ECO:0000256" key="1">
    <source>
        <dbReference type="ARBA" id="ARBA00004123"/>
    </source>
</evidence>
<feature type="domain" description="SAP" evidence="10">
    <location>
        <begin position="6"/>
        <end position="40"/>
    </location>
</feature>
<dbReference type="SMART" id="SM00513">
    <property type="entry name" value="SAP"/>
    <property type="match status" value="1"/>
</dbReference>
<evidence type="ECO:0000256" key="6">
    <source>
        <dbReference type="ARBA" id="ARBA00023242"/>
    </source>
</evidence>
<dbReference type="GO" id="GO:0003723">
    <property type="term" value="F:RNA binding"/>
    <property type="evidence" value="ECO:0007669"/>
    <property type="project" value="UniProtKB-UniRule"/>
</dbReference>
<proteinExistence type="predicted"/>
<dbReference type="CDD" id="cd12231">
    <property type="entry name" value="RRM2_U2AF65"/>
    <property type="match status" value="1"/>
</dbReference>
<dbReference type="AlphaFoldDB" id="A0A2T9ZJH3"/>
<dbReference type="SMART" id="SM00360">
    <property type="entry name" value="RRM"/>
    <property type="match status" value="3"/>
</dbReference>
<name>A0A2T9ZJH3_9FUNG</name>
<evidence type="ECO:0000256" key="8">
    <source>
        <dbReference type="SAM" id="MobiDB-lite"/>
    </source>
</evidence>
<feature type="compositionally biased region" description="Basic and acidic residues" evidence="8">
    <location>
        <begin position="402"/>
        <end position="421"/>
    </location>
</feature>
<feature type="compositionally biased region" description="Polar residues" evidence="8">
    <location>
        <begin position="232"/>
        <end position="253"/>
    </location>
</feature>
<dbReference type="InterPro" id="IPR012677">
    <property type="entry name" value="Nucleotide-bd_a/b_plait_sf"/>
</dbReference>
<dbReference type="InterPro" id="IPR036361">
    <property type="entry name" value="SAP_dom_sf"/>
</dbReference>
<dbReference type="OrthoDB" id="10266058at2759"/>
<dbReference type="Pfam" id="PF00076">
    <property type="entry name" value="RRM_1"/>
    <property type="match status" value="3"/>
</dbReference>
<sequence>MEKNDISSLRVVDLKKELQSRRLSSSGNKAELVNRLQHALDEDGKLETPQETQQAQHDPPSHESQTDAHPQDQVESPNPNQHEVAEDQVNHQINKDSGLENLQAQPSTSDQNQYSQTAPSNLHENKKADDGSQSNVHGTDDGHNTTGFHTQDDTSNESSNPKSSENKPNDIPDSTEYDVPSTDESLEREMLLRKMLERSRKISVEISQDEQGESENIADPEKLANDLLSSLEEGSNSVTNQRAGNGNNPNGTFGYNEHTDELRDIRRDLSKTQRDVQQPEVGMEFKNSQGKPGYDSKSTIPNDKEGNRSTSREISGRDPRNHDFQPGILPREPNYSREGYRENADGNENRNLENDIENGMRSGRRQDREGGRSKSKERSRSHERSASRHRRKRSRSRSRSNSNDRSRNRDRDRRRHEERSHREVIPLHLRQRKLNLWDLAPPGFENMSAMDAKKAGIFPPPGQALGSRNVASFNPAVLLEQKMRDEAAKEGRQLDSQNSLLTRQAKKVYVGNIPYGVNEDSIASFFNKLLIEQNLASPSSPSVTGVQINHAKNYAFVEFSKSEQATATMGFDGAQFQSQNLKIRRPKDYIPPPGQPPDPTPTMFPNTSVNSSNSFGIPSMVGETPFKIYIGNLPTYLNDDQVIELLRTFGELKSFILVKDAMTRESKGFAFCEYVDTSVTDIACSGLNNMDLGDRRIIVQRASVGARTTQAPSQLLTMQQHGVMPVNMPQSLLQPALSGEAAQSTTVLQLLNMVTNEELADEEEYYGIMEDVKEECMKFGNVEAIKIPRPIEGQAVPGLGKIFVKFNDTNEATVALRALAGRKFADRTVLVSYLSEDDFYANNF</sequence>
<feature type="compositionally biased region" description="Polar residues" evidence="8">
    <location>
        <begin position="100"/>
        <end position="122"/>
    </location>
</feature>
<feature type="region of interest" description="Disordered" evidence="8">
    <location>
        <begin position="19"/>
        <end position="189"/>
    </location>
</feature>
<dbReference type="GO" id="GO:0006397">
    <property type="term" value="P:mRNA processing"/>
    <property type="evidence" value="ECO:0007669"/>
    <property type="project" value="UniProtKB-KW"/>
</dbReference>
<dbReference type="GO" id="GO:0005634">
    <property type="term" value="C:nucleus"/>
    <property type="evidence" value="ECO:0007669"/>
    <property type="project" value="UniProtKB-SubCell"/>
</dbReference>
<comment type="subcellular location">
    <subcellularLocation>
        <location evidence="1">Nucleus</location>
    </subcellularLocation>
</comment>
<dbReference type="PANTHER" id="PTHR23139">
    <property type="entry name" value="RNA-BINDING PROTEIN"/>
    <property type="match status" value="1"/>
</dbReference>
<feature type="compositionally biased region" description="Basic and acidic residues" evidence="8">
    <location>
        <begin position="302"/>
        <end position="323"/>
    </location>
</feature>
<dbReference type="GO" id="GO:0008380">
    <property type="term" value="P:RNA splicing"/>
    <property type="evidence" value="ECO:0007669"/>
    <property type="project" value="UniProtKB-KW"/>
</dbReference>
<gene>
    <name evidence="11" type="ORF">BB560_000760</name>
</gene>
<dbReference type="Proteomes" id="UP000245609">
    <property type="component" value="Unassembled WGS sequence"/>
</dbReference>
<feature type="compositionally biased region" description="Basic and acidic residues" evidence="8">
    <location>
        <begin position="83"/>
        <end position="98"/>
    </location>
</feature>
<dbReference type="Pfam" id="PF02037">
    <property type="entry name" value="SAP"/>
    <property type="match status" value="1"/>
</dbReference>
<evidence type="ECO:0000256" key="5">
    <source>
        <dbReference type="ARBA" id="ARBA00023187"/>
    </source>
</evidence>
<dbReference type="NCBIfam" id="TIGR01642">
    <property type="entry name" value="U2AF_lg"/>
    <property type="match status" value="1"/>
</dbReference>
<dbReference type="PROSITE" id="PS50102">
    <property type="entry name" value="RRM"/>
    <property type="match status" value="3"/>
</dbReference>
<dbReference type="SUPFAM" id="SSF54928">
    <property type="entry name" value="RNA-binding domain, RBD"/>
    <property type="match status" value="2"/>
</dbReference>
<feature type="compositionally biased region" description="Basic and acidic residues" evidence="8">
    <location>
        <begin position="364"/>
        <end position="386"/>
    </location>
</feature>
<dbReference type="SMART" id="SM00361">
    <property type="entry name" value="RRM_1"/>
    <property type="match status" value="1"/>
</dbReference>
<reference evidence="11 12" key="1">
    <citation type="journal article" date="2018" name="MBio">
        <title>Comparative Genomics Reveals the Core Gene Toolbox for the Fungus-Insect Symbiosis.</title>
        <authorList>
            <person name="Wang Y."/>
            <person name="Stata M."/>
            <person name="Wang W."/>
            <person name="Stajich J.E."/>
            <person name="White M.M."/>
            <person name="Moncalvo J.M."/>
        </authorList>
    </citation>
    <scope>NUCLEOTIDE SEQUENCE [LARGE SCALE GENOMIC DNA]</scope>
    <source>
        <strain evidence="11 12">SC-DP-2</strain>
    </source>
</reference>